<name>T1IS72_STRMM</name>
<evidence type="ECO:0000313" key="2">
    <source>
        <dbReference type="Proteomes" id="UP000014500"/>
    </source>
</evidence>
<dbReference type="Proteomes" id="UP000014500">
    <property type="component" value="Unassembled WGS sequence"/>
</dbReference>
<dbReference type="HOGENOM" id="CLU_1050957_0_0_1"/>
<evidence type="ECO:0000313" key="1">
    <source>
        <dbReference type="EnsemblMetazoa" id="SMAR003935-PA"/>
    </source>
</evidence>
<proteinExistence type="predicted"/>
<dbReference type="AlphaFoldDB" id="T1IS72"/>
<dbReference type="EMBL" id="JH431425">
    <property type="status" value="NOT_ANNOTATED_CDS"/>
    <property type="molecule type" value="Genomic_DNA"/>
</dbReference>
<organism evidence="1 2">
    <name type="scientific">Strigamia maritima</name>
    <name type="common">European centipede</name>
    <name type="synonym">Geophilus maritimus</name>
    <dbReference type="NCBI Taxonomy" id="126957"/>
    <lineage>
        <taxon>Eukaryota</taxon>
        <taxon>Metazoa</taxon>
        <taxon>Ecdysozoa</taxon>
        <taxon>Arthropoda</taxon>
        <taxon>Myriapoda</taxon>
        <taxon>Chilopoda</taxon>
        <taxon>Pleurostigmophora</taxon>
        <taxon>Geophilomorpha</taxon>
        <taxon>Linotaeniidae</taxon>
        <taxon>Strigamia</taxon>
    </lineage>
</organism>
<reference evidence="2" key="1">
    <citation type="submission" date="2011-05" db="EMBL/GenBank/DDBJ databases">
        <authorList>
            <person name="Richards S.R."/>
            <person name="Qu J."/>
            <person name="Jiang H."/>
            <person name="Jhangiani S.N."/>
            <person name="Agravi P."/>
            <person name="Goodspeed R."/>
            <person name="Gross S."/>
            <person name="Mandapat C."/>
            <person name="Jackson L."/>
            <person name="Mathew T."/>
            <person name="Pu L."/>
            <person name="Thornton R."/>
            <person name="Saada N."/>
            <person name="Wilczek-Boney K.B."/>
            <person name="Lee S."/>
            <person name="Kovar C."/>
            <person name="Wu Y."/>
            <person name="Scherer S.E."/>
            <person name="Worley K.C."/>
            <person name="Muzny D.M."/>
            <person name="Gibbs R."/>
        </authorList>
    </citation>
    <scope>NUCLEOTIDE SEQUENCE</scope>
    <source>
        <strain evidence="2">Brora</strain>
    </source>
</reference>
<accession>T1IS72</accession>
<keyword evidence="2" id="KW-1185">Reference proteome</keyword>
<protein>
    <submittedName>
        <fullName evidence="1">Uncharacterized protein</fullName>
    </submittedName>
</protein>
<dbReference type="EnsemblMetazoa" id="SMAR003935-RA">
    <property type="protein sequence ID" value="SMAR003935-PA"/>
    <property type="gene ID" value="SMAR003935"/>
</dbReference>
<reference evidence="1" key="2">
    <citation type="submission" date="2015-02" db="UniProtKB">
        <authorList>
            <consortium name="EnsemblMetazoa"/>
        </authorList>
    </citation>
    <scope>IDENTIFICATION</scope>
</reference>
<sequence>MVLFKLHTVYRELDAKLEAHCLHGVPTCPWPADHTFSCKEKRSISVPATHSRLHSNMMLKTIILLCICAPLIAAQRPSSLLGSSLDNSSARTNFSNMRNQGLNFPASSNFPSSSTFSSNSNFDSLSRPFGSLGSTGDLSIPNSGVGLTPVNPLLNTRFGMFNQNLYNQLLSQQVPFPYNQYPYNQYPFTTFMPQQPIFNSNGLGSSQLELMNNYPLSALYANQLGGGGMEPFYNNLLLSNRLQMQGYLGNQQPIGAGSALASSNP</sequence>